<sequence>MKTLQRIIACVTLLTLLAFPTAAFASGKSSNYEEDRKKGLLATISSLFSTLGSSSGKDKKEDKYDYNKHYNDKKGSIWDWLNGHGWWKDFNWWKEHEGDSRKIWEKYYCY</sequence>
<reference evidence="2 3" key="1">
    <citation type="submission" date="2018-08" db="EMBL/GenBank/DDBJ databases">
        <title>Paenibacillus sp. M4BSY-1, whole genome shotgun sequence.</title>
        <authorList>
            <person name="Tuo L."/>
        </authorList>
    </citation>
    <scope>NUCLEOTIDE SEQUENCE [LARGE SCALE GENOMIC DNA]</scope>
    <source>
        <strain evidence="2 3">M4BSY-1</strain>
    </source>
</reference>
<organism evidence="2 3">
    <name type="scientific">Paenibacillus paeoniae</name>
    <dbReference type="NCBI Taxonomy" id="2292705"/>
    <lineage>
        <taxon>Bacteria</taxon>
        <taxon>Bacillati</taxon>
        <taxon>Bacillota</taxon>
        <taxon>Bacilli</taxon>
        <taxon>Bacillales</taxon>
        <taxon>Paenibacillaceae</taxon>
        <taxon>Paenibacillus</taxon>
    </lineage>
</organism>
<evidence type="ECO:0000313" key="3">
    <source>
        <dbReference type="Proteomes" id="UP000261905"/>
    </source>
</evidence>
<proteinExistence type="predicted"/>
<dbReference type="AlphaFoldDB" id="A0A371PMH2"/>
<feature type="chain" id="PRO_5016969651" evidence="1">
    <location>
        <begin position="26"/>
        <end position="110"/>
    </location>
</feature>
<comment type="caution">
    <text evidence="2">The sequence shown here is derived from an EMBL/GenBank/DDBJ whole genome shotgun (WGS) entry which is preliminary data.</text>
</comment>
<accession>A0A371PMH2</accession>
<dbReference type="RefSeq" id="WP_116044609.1">
    <property type="nucleotide sequence ID" value="NZ_QUBQ01000001.1"/>
</dbReference>
<dbReference type="OrthoDB" id="2661625at2"/>
<feature type="signal peptide" evidence="1">
    <location>
        <begin position="1"/>
        <end position="25"/>
    </location>
</feature>
<keyword evidence="3" id="KW-1185">Reference proteome</keyword>
<gene>
    <name evidence="2" type="ORF">DX130_09275</name>
</gene>
<evidence type="ECO:0000256" key="1">
    <source>
        <dbReference type="SAM" id="SignalP"/>
    </source>
</evidence>
<evidence type="ECO:0000313" key="2">
    <source>
        <dbReference type="EMBL" id="REK77175.1"/>
    </source>
</evidence>
<keyword evidence="1" id="KW-0732">Signal</keyword>
<dbReference type="EMBL" id="QUBQ01000001">
    <property type="protein sequence ID" value="REK77175.1"/>
    <property type="molecule type" value="Genomic_DNA"/>
</dbReference>
<dbReference type="Proteomes" id="UP000261905">
    <property type="component" value="Unassembled WGS sequence"/>
</dbReference>
<name>A0A371PMH2_9BACL</name>
<protein>
    <submittedName>
        <fullName evidence="2">Uncharacterized protein</fullName>
    </submittedName>
</protein>